<dbReference type="GO" id="GO:0016740">
    <property type="term" value="F:transferase activity"/>
    <property type="evidence" value="ECO:0007669"/>
    <property type="project" value="UniProtKB-KW"/>
</dbReference>
<evidence type="ECO:0000313" key="3">
    <source>
        <dbReference type="Proteomes" id="UP000245379"/>
    </source>
</evidence>
<feature type="domain" description="Gcp-like" evidence="1">
    <location>
        <begin position="33"/>
        <end position="182"/>
    </location>
</feature>
<dbReference type="NCBIfam" id="TIGR03725">
    <property type="entry name" value="T6A_YeaZ"/>
    <property type="match status" value="1"/>
</dbReference>
<dbReference type="GO" id="GO:0005829">
    <property type="term" value="C:cytosol"/>
    <property type="evidence" value="ECO:0007669"/>
    <property type="project" value="TreeGrafter"/>
</dbReference>
<evidence type="ECO:0000313" key="2">
    <source>
        <dbReference type="EMBL" id="PWS29421.1"/>
    </source>
</evidence>
<dbReference type="Pfam" id="PF00814">
    <property type="entry name" value="TsaD"/>
    <property type="match status" value="1"/>
</dbReference>
<dbReference type="EMBL" id="QGNZ01000001">
    <property type="protein sequence ID" value="PWS29421.1"/>
    <property type="molecule type" value="Genomic_DNA"/>
</dbReference>
<dbReference type="InterPro" id="IPR022496">
    <property type="entry name" value="T6A_TsaB"/>
</dbReference>
<dbReference type="Proteomes" id="UP000245379">
    <property type="component" value="Unassembled WGS sequence"/>
</dbReference>
<accession>A0A317ER93</accession>
<dbReference type="OrthoDB" id="9784166at2"/>
<dbReference type="AlphaFoldDB" id="A0A317ER93"/>
<dbReference type="CDD" id="cd24032">
    <property type="entry name" value="ASKHA_NBD_TsaB"/>
    <property type="match status" value="1"/>
</dbReference>
<dbReference type="InterPro" id="IPR000905">
    <property type="entry name" value="Gcp-like_dom"/>
</dbReference>
<dbReference type="Gene3D" id="3.30.420.40">
    <property type="match status" value="2"/>
</dbReference>
<keyword evidence="3" id="KW-1185">Reference proteome</keyword>
<comment type="caution">
    <text evidence="2">The sequence shown here is derived from an EMBL/GenBank/DDBJ whole genome shotgun (WGS) entry which is preliminary data.</text>
</comment>
<reference evidence="2 3" key="1">
    <citation type="submission" date="2018-05" db="EMBL/GenBank/DDBJ databases">
        <title>Pedobacter paludis sp. nov., isolated from wetland soil.</title>
        <authorList>
            <person name="Zhang Y."/>
            <person name="Wang G."/>
        </authorList>
    </citation>
    <scope>NUCLEOTIDE SEQUENCE [LARGE SCALE GENOMIC DNA]</scope>
    <source>
        <strain evidence="2 3">KCTC22721</strain>
    </source>
</reference>
<dbReference type="GO" id="GO:0002949">
    <property type="term" value="P:tRNA threonylcarbamoyladenosine modification"/>
    <property type="evidence" value="ECO:0007669"/>
    <property type="project" value="InterPro"/>
</dbReference>
<proteinExistence type="predicted"/>
<dbReference type="PANTHER" id="PTHR11735:SF11">
    <property type="entry name" value="TRNA THREONYLCARBAMOYLADENOSINE BIOSYNTHESIS PROTEIN TSAB"/>
    <property type="match status" value="1"/>
</dbReference>
<dbReference type="PANTHER" id="PTHR11735">
    <property type="entry name" value="TRNA N6-ADENOSINE THREONYLCARBAMOYLTRANSFERASE"/>
    <property type="match status" value="1"/>
</dbReference>
<dbReference type="SUPFAM" id="SSF53067">
    <property type="entry name" value="Actin-like ATPase domain"/>
    <property type="match status" value="2"/>
</dbReference>
<evidence type="ECO:0000259" key="1">
    <source>
        <dbReference type="Pfam" id="PF00814"/>
    </source>
</evidence>
<gene>
    <name evidence="2" type="primary">tsaB</name>
    <name evidence="2" type="ORF">DHW03_06280</name>
</gene>
<dbReference type="InterPro" id="IPR043129">
    <property type="entry name" value="ATPase_NBD"/>
</dbReference>
<name>A0A317ER93_9SPHI</name>
<protein>
    <submittedName>
        <fullName evidence="2">tRNA (Adenosine(37)-N6)-threonylcarbamoyltransferase complex dimerization subunit type 1 TsaB</fullName>
    </submittedName>
</protein>
<organism evidence="2 3">
    <name type="scientific">Pedobacter yonginense</name>
    <dbReference type="NCBI Taxonomy" id="651869"/>
    <lineage>
        <taxon>Bacteria</taxon>
        <taxon>Pseudomonadati</taxon>
        <taxon>Bacteroidota</taxon>
        <taxon>Sphingobacteriia</taxon>
        <taxon>Sphingobacteriales</taxon>
        <taxon>Sphingobacteriaceae</taxon>
        <taxon>Pedobacter</taxon>
    </lineage>
</organism>
<dbReference type="RefSeq" id="WP_109924845.1">
    <property type="nucleotide sequence ID" value="NZ_QGNZ01000001.1"/>
</dbReference>
<keyword evidence="2" id="KW-0808">Transferase</keyword>
<sequence length="229" mass="24865">MAKILQIESATSVCSVAVSVDGKTVALKEEVGQNLHASRLTIFIEEVVKMAGLALSDLDAIAVSKGPGSYTGLRIGVSTAKGLCYALDCPLIAIETLEMMAAGFLIQNPDYEGLVCPMIDARRMEVYTTIFDRNLNTLESTTAKIIDEQSFADFLHQQKITFIGDGSAKCKEAITHTNAAFSEGNFNSASYMSLLAEKAFKNGSFENVAYFEPFYLKDFVVTQPKKAKA</sequence>